<dbReference type="Proteomes" id="UP000202485">
    <property type="component" value="Unassembled WGS sequence"/>
</dbReference>
<organism evidence="5 6">
    <name type="scientific">Ruegeria arenilitoris</name>
    <dbReference type="NCBI Taxonomy" id="1173585"/>
    <lineage>
        <taxon>Bacteria</taxon>
        <taxon>Pseudomonadati</taxon>
        <taxon>Pseudomonadota</taxon>
        <taxon>Alphaproteobacteria</taxon>
        <taxon>Rhodobacterales</taxon>
        <taxon>Roseobacteraceae</taxon>
        <taxon>Ruegeria</taxon>
    </lineage>
</organism>
<gene>
    <name evidence="5" type="primary">liaR</name>
    <name evidence="5" type="ORF">RUA8715_01197</name>
</gene>
<evidence type="ECO:0000256" key="2">
    <source>
        <dbReference type="ARBA" id="ARBA00023125"/>
    </source>
</evidence>
<evidence type="ECO:0000313" key="6">
    <source>
        <dbReference type="Proteomes" id="UP000202485"/>
    </source>
</evidence>
<dbReference type="PROSITE" id="PS50043">
    <property type="entry name" value="HTH_LUXR_2"/>
    <property type="match status" value="1"/>
</dbReference>
<dbReference type="EMBL" id="FXYG01000001">
    <property type="protein sequence ID" value="SMX35841.1"/>
    <property type="molecule type" value="Genomic_DNA"/>
</dbReference>
<keyword evidence="2" id="KW-0238">DNA-binding</keyword>
<evidence type="ECO:0000256" key="3">
    <source>
        <dbReference type="ARBA" id="ARBA00023163"/>
    </source>
</evidence>
<keyword evidence="3" id="KW-0804">Transcription</keyword>
<name>A0A238JYU9_9RHOB</name>
<dbReference type="GO" id="GO:0006355">
    <property type="term" value="P:regulation of DNA-templated transcription"/>
    <property type="evidence" value="ECO:0007669"/>
    <property type="project" value="InterPro"/>
</dbReference>
<protein>
    <submittedName>
        <fullName evidence="5">Transcriptional regulatory protein LiaR</fullName>
    </submittedName>
</protein>
<dbReference type="GO" id="GO:0003677">
    <property type="term" value="F:DNA binding"/>
    <property type="evidence" value="ECO:0007669"/>
    <property type="project" value="UniProtKB-KW"/>
</dbReference>
<dbReference type="InterPro" id="IPR000792">
    <property type="entry name" value="Tscrpt_reg_LuxR_C"/>
</dbReference>
<dbReference type="InterPro" id="IPR036388">
    <property type="entry name" value="WH-like_DNA-bd_sf"/>
</dbReference>
<sequence>MSISELSNSSSTIDKSEDFMIVFLGKELFYSNQTLRSVQHEFGVAAHRFESLAAFLSEASNAEGSGKIVVVDQIMMEDLLAHPSDYVRSSMPGCLAFAYRKEDAARFVFERWDRSRYGPIGYLPMNVAPDAWRAILRLLMHEELYLPGFVANCVALKPCAKTPTAARETPKSPAAGPLLSKLTRREKQVLQLVSEGKSNKAIAAQLGITEHTVKLHMHNVSGKIGVSNRTAAAHFFFEAAAQDAHRTSVD</sequence>
<dbReference type="Pfam" id="PF00196">
    <property type="entry name" value="GerE"/>
    <property type="match status" value="1"/>
</dbReference>
<proteinExistence type="predicted"/>
<dbReference type="PRINTS" id="PR00038">
    <property type="entry name" value="HTHLUXR"/>
</dbReference>
<dbReference type="InterPro" id="IPR016032">
    <property type="entry name" value="Sig_transdc_resp-reg_C-effctor"/>
</dbReference>
<evidence type="ECO:0000259" key="4">
    <source>
        <dbReference type="PROSITE" id="PS50043"/>
    </source>
</evidence>
<dbReference type="CDD" id="cd06170">
    <property type="entry name" value="LuxR_C_like"/>
    <property type="match status" value="1"/>
</dbReference>
<dbReference type="PROSITE" id="PS00622">
    <property type="entry name" value="HTH_LUXR_1"/>
    <property type="match status" value="1"/>
</dbReference>
<dbReference type="RefSeq" id="WP_093962653.1">
    <property type="nucleotide sequence ID" value="NZ_FXYG01000001.1"/>
</dbReference>
<dbReference type="OrthoDB" id="9810375at2"/>
<evidence type="ECO:0000313" key="5">
    <source>
        <dbReference type="EMBL" id="SMX35841.1"/>
    </source>
</evidence>
<keyword evidence="6" id="KW-1185">Reference proteome</keyword>
<dbReference type="SUPFAM" id="SSF46894">
    <property type="entry name" value="C-terminal effector domain of the bipartite response regulators"/>
    <property type="match status" value="1"/>
</dbReference>
<dbReference type="AlphaFoldDB" id="A0A238JYU9"/>
<feature type="domain" description="HTH luxR-type" evidence="4">
    <location>
        <begin position="175"/>
        <end position="240"/>
    </location>
</feature>
<dbReference type="Gene3D" id="1.10.10.10">
    <property type="entry name" value="Winged helix-like DNA-binding domain superfamily/Winged helix DNA-binding domain"/>
    <property type="match status" value="1"/>
</dbReference>
<dbReference type="SMART" id="SM00421">
    <property type="entry name" value="HTH_LUXR"/>
    <property type="match status" value="1"/>
</dbReference>
<reference evidence="6" key="1">
    <citation type="submission" date="2017-05" db="EMBL/GenBank/DDBJ databases">
        <authorList>
            <person name="Rodrigo-Torres L."/>
            <person name="Arahal R. D."/>
            <person name="Lucena T."/>
        </authorList>
    </citation>
    <scope>NUCLEOTIDE SEQUENCE [LARGE SCALE GENOMIC DNA]</scope>
    <source>
        <strain evidence="6">CECT 8715</strain>
    </source>
</reference>
<accession>A0A238JYU9</accession>
<dbReference type="PANTHER" id="PTHR44688">
    <property type="entry name" value="DNA-BINDING TRANSCRIPTIONAL ACTIVATOR DEVR_DOSR"/>
    <property type="match status" value="1"/>
</dbReference>
<dbReference type="PANTHER" id="PTHR44688:SF16">
    <property type="entry name" value="DNA-BINDING TRANSCRIPTIONAL ACTIVATOR DEVR_DOSR"/>
    <property type="match status" value="1"/>
</dbReference>
<keyword evidence="1" id="KW-0805">Transcription regulation</keyword>
<evidence type="ECO:0000256" key="1">
    <source>
        <dbReference type="ARBA" id="ARBA00023015"/>
    </source>
</evidence>